<evidence type="ECO:0000313" key="3">
    <source>
        <dbReference type="Proteomes" id="UP000008311"/>
    </source>
</evidence>
<sequence length="51" mass="5735">MVHRDMANQDRLKSWPHTQTQHGRGKPHFISATVSTFRFSTGDANLTGVPD</sequence>
<dbReference type="Proteomes" id="UP000008311">
    <property type="component" value="Unassembled WGS sequence"/>
</dbReference>
<dbReference type="AlphaFoldDB" id="B9SQL3"/>
<organism evidence="2 3">
    <name type="scientific">Ricinus communis</name>
    <name type="common">Castor bean</name>
    <dbReference type="NCBI Taxonomy" id="3988"/>
    <lineage>
        <taxon>Eukaryota</taxon>
        <taxon>Viridiplantae</taxon>
        <taxon>Streptophyta</taxon>
        <taxon>Embryophyta</taxon>
        <taxon>Tracheophyta</taxon>
        <taxon>Spermatophyta</taxon>
        <taxon>Magnoliopsida</taxon>
        <taxon>eudicotyledons</taxon>
        <taxon>Gunneridae</taxon>
        <taxon>Pentapetalae</taxon>
        <taxon>rosids</taxon>
        <taxon>fabids</taxon>
        <taxon>Malpighiales</taxon>
        <taxon>Euphorbiaceae</taxon>
        <taxon>Acalyphoideae</taxon>
        <taxon>Acalypheae</taxon>
        <taxon>Ricinus</taxon>
    </lineage>
</organism>
<keyword evidence="3" id="KW-1185">Reference proteome</keyword>
<accession>B9SQL3</accession>
<gene>
    <name evidence="2" type="ORF">RCOM_0739720</name>
</gene>
<proteinExistence type="predicted"/>
<reference evidence="3" key="1">
    <citation type="journal article" date="2010" name="Nat. Biotechnol.">
        <title>Draft genome sequence of the oilseed species Ricinus communis.</title>
        <authorList>
            <person name="Chan A.P."/>
            <person name="Crabtree J."/>
            <person name="Zhao Q."/>
            <person name="Lorenzi H."/>
            <person name="Orvis J."/>
            <person name="Puiu D."/>
            <person name="Melake-Berhan A."/>
            <person name="Jones K.M."/>
            <person name="Redman J."/>
            <person name="Chen G."/>
            <person name="Cahoon E.B."/>
            <person name="Gedil M."/>
            <person name="Stanke M."/>
            <person name="Haas B.J."/>
            <person name="Wortman J.R."/>
            <person name="Fraser-Liggett C.M."/>
            <person name="Ravel J."/>
            <person name="Rabinowicz P.D."/>
        </authorList>
    </citation>
    <scope>NUCLEOTIDE SEQUENCE [LARGE SCALE GENOMIC DNA]</scope>
    <source>
        <strain evidence="3">cv. Hale</strain>
    </source>
</reference>
<protein>
    <submittedName>
        <fullName evidence="2">Uncharacterized protein</fullName>
    </submittedName>
</protein>
<feature type="compositionally biased region" description="Basic and acidic residues" evidence="1">
    <location>
        <begin position="1"/>
        <end position="13"/>
    </location>
</feature>
<name>B9SQL3_RICCO</name>
<dbReference type="EMBL" id="EQ974087">
    <property type="protein sequence ID" value="EEF34120.1"/>
    <property type="molecule type" value="Genomic_DNA"/>
</dbReference>
<feature type="region of interest" description="Disordered" evidence="1">
    <location>
        <begin position="1"/>
        <end position="26"/>
    </location>
</feature>
<evidence type="ECO:0000256" key="1">
    <source>
        <dbReference type="SAM" id="MobiDB-lite"/>
    </source>
</evidence>
<evidence type="ECO:0000313" key="2">
    <source>
        <dbReference type="EMBL" id="EEF34120.1"/>
    </source>
</evidence>
<dbReference type="InParanoid" id="B9SQL3"/>